<keyword evidence="1" id="KW-0472">Membrane</keyword>
<keyword evidence="1" id="KW-1133">Transmembrane helix</keyword>
<keyword evidence="1" id="KW-0812">Transmembrane</keyword>
<dbReference type="Proteomes" id="UP001558613">
    <property type="component" value="Unassembled WGS sequence"/>
</dbReference>
<name>A0ABR3N2Z8_9TELE</name>
<dbReference type="EMBL" id="JAYMGO010000007">
    <property type="protein sequence ID" value="KAL1271197.1"/>
    <property type="molecule type" value="Genomic_DNA"/>
</dbReference>
<organism evidence="2 3">
    <name type="scientific">Cirrhinus molitorella</name>
    <name type="common">mud carp</name>
    <dbReference type="NCBI Taxonomy" id="172907"/>
    <lineage>
        <taxon>Eukaryota</taxon>
        <taxon>Metazoa</taxon>
        <taxon>Chordata</taxon>
        <taxon>Craniata</taxon>
        <taxon>Vertebrata</taxon>
        <taxon>Euteleostomi</taxon>
        <taxon>Actinopterygii</taxon>
        <taxon>Neopterygii</taxon>
        <taxon>Teleostei</taxon>
        <taxon>Ostariophysi</taxon>
        <taxon>Cypriniformes</taxon>
        <taxon>Cyprinidae</taxon>
        <taxon>Labeoninae</taxon>
        <taxon>Labeonini</taxon>
        <taxon>Cirrhinus</taxon>
    </lineage>
</organism>
<evidence type="ECO:0000256" key="1">
    <source>
        <dbReference type="SAM" id="Phobius"/>
    </source>
</evidence>
<gene>
    <name evidence="2" type="ORF">QQF64_030213</name>
</gene>
<protein>
    <submittedName>
        <fullName evidence="2">Uncharacterized protein</fullName>
    </submittedName>
</protein>
<feature type="transmembrane region" description="Helical" evidence="1">
    <location>
        <begin position="119"/>
        <end position="139"/>
    </location>
</feature>
<evidence type="ECO:0000313" key="3">
    <source>
        <dbReference type="Proteomes" id="UP001558613"/>
    </source>
</evidence>
<keyword evidence="3" id="KW-1185">Reference proteome</keyword>
<accession>A0ABR3N2Z8</accession>
<evidence type="ECO:0000313" key="2">
    <source>
        <dbReference type="EMBL" id="KAL1271197.1"/>
    </source>
</evidence>
<reference evidence="2 3" key="1">
    <citation type="submission" date="2023-09" db="EMBL/GenBank/DDBJ databases">
        <authorList>
            <person name="Wang M."/>
        </authorList>
    </citation>
    <scope>NUCLEOTIDE SEQUENCE [LARGE SCALE GENOMIC DNA]</scope>
    <source>
        <strain evidence="2">GT-2023</strain>
        <tissue evidence="2">Liver</tissue>
    </source>
</reference>
<comment type="caution">
    <text evidence="2">The sequence shown here is derived from an EMBL/GenBank/DDBJ whole genome shotgun (WGS) entry which is preliminary data.</text>
</comment>
<proteinExistence type="predicted"/>
<sequence length="145" mass="16376">MSTIDYAFLLSPDLTLQTPLQERDQRHTCTKPSPPLSIFSLSSPASVPSFQKVDFVPICSAPASLMITYAHIHFLICRSLHPPVCLIPVHISSHYCSYKKSMKSAPLTNSQGELIDKCFIFHLMFVLHLLCFVFLVVTVKLRLDR</sequence>